<evidence type="ECO:0000256" key="1">
    <source>
        <dbReference type="SAM" id="SignalP"/>
    </source>
</evidence>
<name>A0A556QPL6_9BACT</name>
<keyword evidence="1" id="KW-0732">Signal</keyword>
<gene>
    <name evidence="2" type="ORF">FPL22_04380</name>
</gene>
<keyword evidence="3" id="KW-1185">Reference proteome</keyword>
<dbReference type="PROSITE" id="PS51257">
    <property type="entry name" value="PROKAR_LIPOPROTEIN"/>
    <property type="match status" value="1"/>
</dbReference>
<feature type="chain" id="PRO_5022164150" evidence="1">
    <location>
        <begin position="22"/>
        <end position="241"/>
    </location>
</feature>
<protein>
    <submittedName>
        <fullName evidence="2">Uncharacterized protein</fullName>
    </submittedName>
</protein>
<proteinExistence type="predicted"/>
<dbReference type="AlphaFoldDB" id="A0A556QPL6"/>
<evidence type="ECO:0000313" key="3">
    <source>
        <dbReference type="Proteomes" id="UP000315648"/>
    </source>
</evidence>
<dbReference type="RefSeq" id="WP_144228883.1">
    <property type="nucleotide sequence ID" value="NZ_CBCRVV010000022.1"/>
</dbReference>
<sequence>MQIPRLFITTVAAIITAFSCAAQTNLISNGTFESWDHGMPSDWKYSLDASKTGIIKQAEGIGSGSVVLVQNKANITQATSLSPKSFVLSFNFTLNQDPSAPEFSQSFIINLYQTPALMDSGNAWISLRFQSNNVSTAPFSLWALNDSSGWQSLTGAVFEPSILKEDNVSFTEAKQYQLVLAFNGTSNTYVISYTPQGGKTTTLKPVAHFRNPTTHAGLKGLQFYSNNSGFALDDVTVNAAR</sequence>
<comment type="caution">
    <text evidence="2">The sequence shown here is derived from an EMBL/GenBank/DDBJ whole genome shotgun (WGS) entry which is preliminary data.</text>
</comment>
<dbReference type="Proteomes" id="UP000315648">
    <property type="component" value="Unassembled WGS sequence"/>
</dbReference>
<evidence type="ECO:0000313" key="2">
    <source>
        <dbReference type="EMBL" id="TSJ78542.1"/>
    </source>
</evidence>
<feature type="signal peptide" evidence="1">
    <location>
        <begin position="1"/>
        <end position="21"/>
    </location>
</feature>
<dbReference type="OrthoDB" id="9800417at2"/>
<reference evidence="2 3" key="1">
    <citation type="submission" date="2019-07" db="EMBL/GenBank/DDBJ databases">
        <title>Description of 53C-WASEF.</title>
        <authorList>
            <person name="Pitt A."/>
            <person name="Hahn M.W."/>
        </authorList>
    </citation>
    <scope>NUCLEOTIDE SEQUENCE [LARGE SCALE GENOMIC DNA]</scope>
    <source>
        <strain evidence="2 3">53C-WASEF</strain>
    </source>
</reference>
<accession>A0A556QPL6</accession>
<dbReference type="EMBL" id="VMBG01000001">
    <property type="protein sequence ID" value="TSJ78542.1"/>
    <property type="molecule type" value="Genomic_DNA"/>
</dbReference>
<organism evidence="2 3">
    <name type="scientific">Rariglobus hedericola</name>
    <dbReference type="NCBI Taxonomy" id="2597822"/>
    <lineage>
        <taxon>Bacteria</taxon>
        <taxon>Pseudomonadati</taxon>
        <taxon>Verrucomicrobiota</taxon>
        <taxon>Opitutia</taxon>
        <taxon>Opitutales</taxon>
        <taxon>Opitutaceae</taxon>
        <taxon>Rariglobus</taxon>
    </lineage>
</organism>